<accession>A0ACC7PCJ5</accession>
<evidence type="ECO:0000313" key="2">
    <source>
        <dbReference type="Proteomes" id="UP001631969"/>
    </source>
</evidence>
<keyword evidence="2" id="KW-1185">Reference proteome</keyword>
<evidence type="ECO:0000313" key="1">
    <source>
        <dbReference type="EMBL" id="MFM9332082.1"/>
    </source>
</evidence>
<sequence>MNVSQTIRERRTVRKFQSTPIAQEQIVALLKEAAGMYEAEGTPHWRCLYIGTPEAREKLAEHMLAKVKESGFGKLLPAPMTNFMKKMTVDIPAHVIFIAEAADTKRQRDINYAAVCSIVQNVQLLGWEQGLGMLWYTDPMICGESFYKRIGLREGEKCAGILEIGHFEKIPKARSRTPAEKNWTMIGEGSRPQSSLMTPSPQTILELLNEAVWAPNDGLREPWRFIYVPGSPGGESALPFLLVVAKEEADPHKQDEDYAAGCCLVQNFQLLAQSKPWHVRRLIPEWIYDGERCKRFGLRPLERIVAVLELRAGEKPAKLQSPPPAFNITLNFEAP</sequence>
<name>A0ACC7PCJ5_9BACL</name>
<dbReference type="EMBL" id="JBJURJ010000025">
    <property type="protein sequence ID" value="MFM9332082.1"/>
    <property type="molecule type" value="Genomic_DNA"/>
</dbReference>
<dbReference type="Proteomes" id="UP001631969">
    <property type="component" value="Unassembled WGS sequence"/>
</dbReference>
<proteinExistence type="predicted"/>
<gene>
    <name evidence="1" type="ORF">ACI1P1_27665</name>
</gene>
<organism evidence="1 2">
    <name type="scientific">Paenibacillus mesotrionivorans</name>
    <dbReference type="NCBI Taxonomy" id="3160968"/>
    <lineage>
        <taxon>Bacteria</taxon>
        <taxon>Bacillati</taxon>
        <taxon>Bacillota</taxon>
        <taxon>Bacilli</taxon>
        <taxon>Bacillales</taxon>
        <taxon>Paenibacillaceae</taxon>
        <taxon>Paenibacillus</taxon>
    </lineage>
</organism>
<protein>
    <submittedName>
        <fullName evidence="1">Nitroreductase family protein</fullName>
    </submittedName>
</protein>
<comment type="caution">
    <text evidence="1">The sequence shown here is derived from an EMBL/GenBank/DDBJ whole genome shotgun (WGS) entry which is preliminary data.</text>
</comment>
<reference evidence="1" key="1">
    <citation type="submission" date="2024-12" db="EMBL/GenBank/DDBJ databases">
        <authorList>
            <person name="Wu N."/>
        </authorList>
    </citation>
    <scope>NUCLEOTIDE SEQUENCE</scope>
    <source>
        <strain evidence="1">P15</strain>
    </source>
</reference>